<organism evidence="3 4">
    <name type="scientific">Lasiodiplodia theobromae</name>
    <dbReference type="NCBI Taxonomy" id="45133"/>
    <lineage>
        <taxon>Eukaryota</taxon>
        <taxon>Fungi</taxon>
        <taxon>Dikarya</taxon>
        <taxon>Ascomycota</taxon>
        <taxon>Pezizomycotina</taxon>
        <taxon>Dothideomycetes</taxon>
        <taxon>Dothideomycetes incertae sedis</taxon>
        <taxon>Botryosphaeriales</taxon>
        <taxon>Botryosphaeriaceae</taxon>
        <taxon>Lasiodiplodia</taxon>
    </lineage>
</organism>
<dbReference type="InterPro" id="IPR052588">
    <property type="entry name" value="Kelch_domain_protein"/>
</dbReference>
<feature type="compositionally biased region" description="Acidic residues" evidence="1">
    <location>
        <begin position="516"/>
        <end position="547"/>
    </location>
</feature>
<dbReference type="PANTHER" id="PTHR46063:SF1">
    <property type="entry name" value="KELCH DOMAIN-CONTAINING PROTEIN 4"/>
    <property type="match status" value="1"/>
</dbReference>
<feature type="region of interest" description="Disordered" evidence="1">
    <location>
        <begin position="516"/>
        <end position="594"/>
    </location>
</feature>
<feature type="region of interest" description="Disordered" evidence="1">
    <location>
        <begin position="1"/>
        <end position="45"/>
    </location>
</feature>
<keyword evidence="4" id="KW-1185">Reference proteome</keyword>
<feature type="region of interest" description="Disordered" evidence="1">
    <location>
        <begin position="420"/>
        <end position="450"/>
    </location>
</feature>
<dbReference type="EMBL" id="VCHE01000201">
    <property type="protein sequence ID" value="KAB2569333.1"/>
    <property type="molecule type" value="Genomic_DNA"/>
</dbReference>
<name>A0A5N5CVG1_9PEZI</name>
<dbReference type="SUPFAM" id="SSF117281">
    <property type="entry name" value="Kelch motif"/>
    <property type="match status" value="1"/>
</dbReference>
<accession>A0A5N5CVG1</accession>
<protein>
    <submittedName>
        <fullName evidence="3">Kelch repeat-containing protein 3</fullName>
    </submittedName>
</protein>
<dbReference type="AlphaFoldDB" id="A0A5N5CVG1"/>
<dbReference type="InterPro" id="IPR015915">
    <property type="entry name" value="Kelch-typ_b-propeller"/>
</dbReference>
<dbReference type="PANTHER" id="PTHR46063">
    <property type="entry name" value="KELCH DOMAIN-CONTAINING PROTEIN"/>
    <property type="match status" value="1"/>
</dbReference>
<gene>
    <name evidence="3" type="primary">KEL3</name>
    <name evidence="3" type="ORF">DBV05_g11985</name>
</gene>
<evidence type="ECO:0000259" key="2">
    <source>
        <dbReference type="Pfam" id="PF13422"/>
    </source>
</evidence>
<feature type="compositionally biased region" description="Low complexity" evidence="1">
    <location>
        <begin position="548"/>
        <end position="560"/>
    </location>
</feature>
<dbReference type="Pfam" id="PF24681">
    <property type="entry name" value="Kelch_KLHDC2_KLHL20_DRC7"/>
    <property type="match status" value="1"/>
</dbReference>
<dbReference type="Pfam" id="PF13422">
    <property type="entry name" value="DUF4110"/>
    <property type="match status" value="1"/>
</dbReference>
<feature type="domain" description="DUF4110" evidence="2">
    <location>
        <begin position="584"/>
        <end position="670"/>
    </location>
</feature>
<dbReference type="OrthoDB" id="4447at2759"/>
<dbReference type="Proteomes" id="UP000325902">
    <property type="component" value="Unassembled WGS sequence"/>
</dbReference>
<dbReference type="Gene3D" id="2.120.10.80">
    <property type="entry name" value="Kelch-type beta propeller"/>
    <property type="match status" value="2"/>
</dbReference>
<sequence length="681" mass="76534">MAKKDNKAKKAEKKARTAAKQEKKAGKKEQKHQKRGKDADDSDAEDVDLDAVLAEYARQQEQFLKVTETVSEPPKARGSSTLIGSPTNDNELFLFGGEYFNGALAHFFNDLFVYNINRDEWRKVTSPNSPLPRSGHAWTRGGNDKAIYLFGGEFSSPKQGTFYHYNDFWRLEPSSREWTRLETKGKGPPARSGHRMTYFKNYIILFGGFQDTSQQTKYLNDVWIYDTANYQWHEPKLPAVGQRPDPRSSFSFLPSDSGAVLFGGYSRVKQAAKGGGSGKGGPANRNVLKPVVHQDTWFLRIVPVENALPKVHWEKRKRSTNAPNPPRAGATMAFHKGRGIMFGGVHDVEESEEGIDSEFFNQLFVWNIDRNRYFPLALRKPRAQPKKANAGERGGRRGRGKADEEELLRNLKALEMRGTLAGADEDGDLPAQLDGTGTPGSGEEEDKPDRPEKTVMFEMPHPRFNTALAVQDDVLYMFGGTFEKADREFTFDEMWAIDLGKLDGVKEIFRRDLEDWLGEESEDEDEDEDEDEEDDEDEAIGSDEDDVASTAATSVSAAPSAKEKDADESATANEKHTSASALSEDGLPHPRPFESLRDFYARSTNEWQNVIIDELSRKYGGDTKLPKEIKTMAFERAEEKWWDCREEIRALEDEQEQAGISEVVSLADRADVATGGAGRRR</sequence>
<evidence type="ECO:0000313" key="3">
    <source>
        <dbReference type="EMBL" id="KAB2569333.1"/>
    </source>
</evidence>
<feature type="compositionally biased region" description="Basic and acidic residues" evidence="1">
    <location>
        <begin position="19"/>
        <end position="28"/>
    </location>
</feature>
<comment type="caution">
    <text evidence="3">The sequence shown here is derived from an EMBL/GenBank/DDBJ whole genome shotgun (WGS) entry which is preliminary data.</text>
</comment>
<evidence type="ECO:0000256" key="1">
    <source>
        <dbReference type="SAM" id="MobiDB-lite"/>
    </source>
</evidence>
<proteinExistence type="predicted"/>
<reference evidence="3 4" key="1">
    <citation type="journal article" date="2019" name="Sci. Rep.">
        <title>A multi-omics analysis of the grapevine pathogen Lasiodiplodia theobromae reveals that temperature affects the expression of virulence- and pathogenicity-related genes.</title>
        <authorList>
            <person name="Felix C."/>
            <person name="Meneses R."/>
            <person name="Goncalves M.F.M."/>
            <person name="Tilleman L."/>
            <person name="Duarte A.S."/>
            <person name="Jorrin-Novo J.V."/>
            <person name="Van de Peer Y."/>
            <person name="Deforce D."/>
            <person name="Van Nieuwerburgh F."/>
            <person name="Esteves A.C."/>
            <person name="Alves A."/>
        </authorList>
    </citation>
    <scope>NUCLEOTIDE SEQUENCE [LARGE SCALE GENOMIC DNA]</scope>
    <source>
        <strain evidence="3 4">LA-SOL3</strain>
    </source>
</reference>
<feature type="compositionally biased region" description="Basic and acidic residues" evidence="1">
    <location>
        <begin position="561"/>
        <end position="577"/>
    </location>
</feature>
<evidence type="ECO:0000313" key="4">
    <source>
        <dbReference type="Proteomes" id="UP000325902"/>
    </source>
</evidence>
<dbReference type="InterPro" id="IPR025183">
    <property type="entry name" value="DUF4110"/>
</dbReference>
<feature type="region of interest" description="Disordered" evidence="1">
    <location>
        <begin position="382"/>
        <end position="403"/>
    </location>
</feature>